<comment type="caution">
    <text evidence="1">The sequence shown here is derived from an EMBL/GenBank/DDBJ whole genome shotgun (WGS) entry which is preliminary data.</text>
</comment>
<proteinExistence type="predicted"/>
<dbReference type="Proteomes" id="UP001482620">
    <property type="component" value="Unassembled WGS sequence"/>
</dbReference>
<organism evidence="1 2">
    <name type="scientific">Ilyodon furcidens</name>
    <name type="common">goldbreast splitfin</name>
    <dbReference type="NCBI Taxonomy" id="33524"/>
    <lineage>
        <taxon>Eukaryota</taxon>
        <taxon>Metazoa</taxon>
        <taxon>Chordata</taxon>
        <taxon>Craniata</taxon>
        <taxon>Vertebrata</taxon>
        <taxon>Euteleostomi</taxon>
        <taxon>Actinopterygii</taxon>
        <taxon>Neopterygii</taxon>
        <taxon>Teleostei</taxon>
        <taxon>Neoteleostei</taxon>
        <taxon>Acanthomorphata</taxon>
        <taxon>Ovalentaria</taxon>
        <taxon>Atherinomorphae</taxon>
        <taxon>Cyprinodontiformes</taxon>
        <taxon>Goodeidae</taxon>
        <taxon>Ilyodon</taxon>
    </lineage>
</organism>
<protein>
    <submittedName>
        <fullName evidence="1">Uncharacterized protein</fullName>
    </submittedName>
</protein>
<name>A0ABV0SU94_9TELE</name>
<accession>A0ABV0SU94</accession>
<evidence type="ECO:0000313" key="2">
    <source>
        <dbReference type="Proteomes" id="UP001482620"/>
    </source>
</evidence>
<gene>
    <name evidence="1" type="ORF">ILYODFUR_038049</name>
</gene>
<keyword evidence="2" id="KW-1185">Reference proteome</keyword>
<reference evidence="1 2" key="1">
    <citation type="submission" date="2021-06" db="EMBL/GenBank/DDBJ databases">
        <authorList>
            <person name="Palmer J.M."/>
        </authorList>
    </citation>
    <scope>NUCLEOTIDE SEQUENCE [LARGE SCALE GENOMIC DNA]</scope>
    <source>
        <strain evidence="2">if_2019</strain>
        <tissue evidence="1">Muscle</tissue>
    </source>
</reference>
<evidence type="ECO:0000313" key="1">
    <source>
        <dbReference type="EMBL" id="MEQ2223572.1"/>
    </source>
</evidence>
<dbReference type="EMBL" id="JAHRIQ010008985">
    <property type="protein sequence ID" value="MEQ2223572.1"/>
    <property type="molecule type" value="Genomic_DNA"/>
</dbReference>
<sequence>MHRKLLQLSGKVLTQDDKCFRYSSNTAADTVQNENQQQIKICKDCFHGSAFLSPPATNLIGSDTKKRGILTHFINGIQDIEQDPHVGIYHEYFQISGIIVLFTFGIH</sequence>